<dbReference type="InterPro" id="IPR016040">
    <property type="entry name" value="NAD(P)-bd_dom"/>
</dbReference>
<reference evidence="3" key="1">
    <citation type="journal article" date="2021" name="Nat. Commun.">
        <title>Genetic determinants of endophytism in the Arabidopsis root mycobiome.</title>
        <authorList>
            <person name="Mesny F."/>
            <person name="Miyauchi S."/>
            <person name="Thiergart T."/>
            <person name="Pickel B."/>
            <person name="Atanasova L."/>
            <person name="Karlsson M."/>
            <person name="Huettel B."/>
            <person name="Barry K.W."/>
            <person name="Haridas S."/>
            <person name="Chen C."/>
            <person name="Bauer D."/>
            <person name="Andreopoulos W."/>
            <person name="Pangilinan J."/>
            <person name="LaButti K."/>
            <person name="Riley R."/>
            <person name="Lipzen A."/>
            <person name="Clum A."/>
            <person name="Drula E."/>
            <person name="Henrissat B."/>
            <person name="Kohler A."/>
            <person name="Grigoriev I.V."/>
            <person name="Martin F.M."/>
            <person name="Hacquard S."/>
        </authorList>
    </citation>
    <scope>NUCLEOTIDE SEQUENCE</scope>
    <source>
        <strain evidence="3">MPI-CAGE-CH-0230</strain>
    </source>
</reference>
<comment type="similarity">
    <text evidence="1">Belongs to the avfA family.</text>
</comment>
<proteinExistence type="inferred from homology"/>
<dbReference type="RefSeq" id="XP_046006160.1">
    <property type="nucleotide sequence ID" value="XM_046155719.1"/>
</dbReference>
<protein>
    <recommendedName>
        <fullName evidence="2">NAD(P)-binding domain-containing protein</fullName>
    </recommendedName>
</protein>
<dbReference type="OrthoDB" id="10254221at2759"/>
<feature type="domain" description="NAD(P)-binding" evidence="2">
    <location>
        <begin position="8"/>
        <end position="214"/>
    </location>
</feature>
<gene>
    <name evidence="3" type="ORF">B0I36DRAFT_337987</name>
</gene>
<sequence length="259" mass="28949">MPTYAILGATGKVGGHVLQTLLKRPDVHIKAFVRSRAKLLKQFPQLSSDPAIKNRFDVHEGDISAIDVLASCLRDTDAVFLCVAAFTSIPGNRIAQDQAESVVAALEQVCGGRDKRTVKLPTLIMLSSSETEQAINDIGWPLCSILFAINWYIYTDLMKAEEYLRQRSDWIDAVFFKPAGISHDEPAGHVLSTERSQTYVSFWDVTAAMVQLADEGERWVGKSVTVQSKKKAKFPKEHIPLLFQGLVLYIFPFLHKWLS</sequence>
<evidence type="ECO:0000313" key="3">
    <source>
        <dbReference type="EMBL" id="KAH7016536.1"/>
    </source>
</evidence>
<keyword evidence="4" id="KW-1185">Reference proteome</keyword>
<evidence type="ECO:0000256" key="1">
    <source>
        <dbReference type="ARBA" id="ARBA00038376"/>
    </source>
</evidence>
<dbReference type="InterPro" id="IPR036291">
    <property type="entry name" value="NAD(P)-bd_dom_sf"/>
</dbReference>
<dbReference type="PANTHER" id="PTHR15020">
    <property type="entry name" value="FLAVIN REDUCTASE-RELATED"/>
    <property type="match status" value="1"/>
</dbReference>
<dbReference type="Proteomes" id="UP000756346">
    <property type="component" value="Unassembled WGS sequence"/>
</dbReference>
<comment type="caution">
    <text evidence="3">The sequence shown here is derived from an EMBL/GenBank/DDBJ whole genome shotgun (WGS) entry which is preliminary data.</text>
</comment>
<dbReference type="SUPFAM" id="SSF51735">
    <property type="entry name" value="NAD(P)-binding Rossmann-fold domains"/>
    <property type="match status" value="1"/>
</dbReference>
<name>A0A9P8XWT6_9PEZI</name>
<dbReference type="Gene3D" id="3.40.50.720">
    <property type="entry name" value="NAD(P)-binding Rossmann-like Domain"/>
    <property type="match status" value="1"/>
</dbReference>
<evidence type="ECO:0000259" key="2">
    <source>
        <dbReference type="Pfam" id="PF13460"/>
    </source>
</evidence>
<dbReference type="PANTHER" id="PTHR15020:SF50">
    <property type="entry name" value="UPF0659 PROTEIN YMR090W"/>
    <property type="match status" value="1"/>
</dbReference>
<dbReference type="AlphaFoldDB" id="A0A9P8XWT6"/>
<accession>A0A9P8XWT6</accession>
<dbReference type="Pfam" id="PF13460">
    <property type="entry name" value="NAD_binding_10"/>
    <property type="match status" value="1"/>
</dbReference>
<dbReference type="GeneID" id="70185265"/>
<dbReference type="EMBL" id="JAGTJQ010000012">
    <property type="protein sequence ID" value="KAH7016536.1"/>
    <property type="molecule type" value="Genomic_DNA"/>
</dbReference>
<organism evidence="3 4">
    <name type="scientific">Microdochium trichocladiopsis</name>
    <dbReference type="NCBI Taxonomy" id="1682393"/>
    <lineage>
        <taxon>Eukaryota</taxon>
        <taxon>Fungi</taxon>
        <taxon>Dikarya</taxon>
        <taxon>Ascomycota</taxon>
        <taxon>Pezizomycotina</taxon>
        <taxon>Sordariomycetes</taxon>
        <taxon>Xylariomycetidae</taxon>
        <taxon>Xylariales</taxon>
        <taxon>Microdochiaceae</taxon>
        <taxon>Microdochium</taxon>
    </lineage>
</organism>
<evidence type="ECO:0000313" key="4">
    <source>
        <dbReference type="Proteomes" id="UP000756346"/>
    </source>
</evidence>